<dbReference type="HAMAP" id="MF_00481">
    <property type="entry name" value="Ribosomal_eL30"/>
    <property type="match status" value="1"/>
</dbReference>
<dbReference type="FunFam" id="3.30.1330.30:FF:000001">
    <property type="entry name" value="60S ribosomal protein L30"/>
    <property type="match status" value="1"/>
</dbReference>
<dbReference type="PANTHER" id="PTHR11449">
    <property type="entry name" value="RIBOSOMAL PROTEIN L30"/>
    <property type="match status" value="1"/>
</dbReference>
<keyword evidence="8" id="KW-1185">Reference proteome</keyword>
<dbReference type="GO" id="GO:0003723">
    <property type="term" value="F:RNA binding"/>
    <property type="evidence" value="ECO:0007669"/>
    <property type="project" value="InterPro"/>
</dbReference>
<dbReference type="InterPro" id="IPR029064">
    <property type="entry name" value="Ribosomal_eL30-like_sf"/>
</dbReference>
<dbReference type="GeneTree" id="ENSGT00390000012138"/>
<feature type="domain" description="Ribosomal protein eL8/eL30/eS12/Gadd45" evidence="6">
    <location>
        <begin position="13"/>
        <end position="105"/>
    </location>
</feature>
<sequence length="188" mass="20304">MVAAKKTKKSLESINSRLQLVMKSGKYVLGYKQTLKMIRQGKAKLVILANNCPALRKSEIEYYAMLAKTGVHHYSGNNIELGTACGKYYRVCTLAIIDPGDSDIIRSMPEQTSENYIAGRGAYFGTTVSTNGQEGLYNVQVAYSDSHCCSESAVPLEEVAVGMCDCWQAAAPGPQGTHCNIATASDSC</sequence>
<dbReference type="GO" id="GO:0003735">
    <property type="term" value="F:structural constituent of ribosome"/>
    <property type="evidence" value="ECO:0007669"/>
    <property type="project" value="InterPro"/>
</dbReference>
<proteinExistence type="inferred from homology"/>
<dbReference type="GO" id="GO:0022625">
    <property type="term" value="C:cytosolic large ribosomal subunit"/>
    <property type="evidence" value="ECO:0007669"/>
    <property type="project" value="InterPro"/>
</dbReference>
<dbReference type="PROSITE" id="PS00993">
    <property type="entry name" value="RIBOSOMAL_L30E_2"/>
    <property type="match status" value="1"/>
</dbReference>
<comment type="similarity">
    <text evidence="1">Belongs to the eukaryotic ribosomal protein eL30 family.</text>
</comment>
<dbReference type="Gene3D" id="3.30.1330.30">
    <property type="match status" value="1"/>
</dbReference>
<evidence type="ECO:0000256" key="4">
    <source>
        <dbReference type="ARBA" id="ARBA00035231"/>
    </source>
</evidence>
<evidence type="ECO:0000256" key="2">
    <source>
        <dbReference type="ARBA" id="ARBA00022980"/>
    </source>
</evidence>
<name>A0A8D0DMS6_SALMN</name>
<dbReference type="Proteomes" id="UP000694421">
    <property type="component" value="Unplaced"/>
</dbReference>
<organism evidence="7 8">
    <name type="scientific">Salvator merianae</name>
    <name type="common">Argentine black and white tegu</name>
    <name type="synonym">Tupinambis merianae</name>
    <dbReference type="NCBI Taxonomy" id="96440"/>
    <lineage>
        <taxon>Eukaryota</taxon>
        <taxon>Metazoa</taxon>
        <taxon>Chordata</taxon>
        <taxon>Craniata</taxon>
        <taxon>Vertebrata</taxon>
        <taxon>Euteleostomi</taxon>
        <taxon>Lepidosauria</taxon>
        <taxon>Squamata</taxon>
        <taxon>Bifurcata</taxon>
        <taxon>Unidentata</taxon>
        <taxon>Episquamata</taxon>
        <taxon>Laterata</taxon>
        <taxon>Teiioidea</taxon>
        <taxon>Teiidae</taxon>
        <taxon>Salvator</taxon>
    </lineage>
</organism>
<evidence type="ECO:0000256" key="1">
    <source>
        <dbReference type="ARBA" id="ARBA00007326"/>
    </source>
</evidence>
<dbReference type="PROSITE" id="PS00709">
    <property type="entry name" value="RIBOSOMAL_L30E_1"/>
    <property type="match status" value="1"/>
</dbReference>
<dbReference type="InterPro" id="IPR022991">
    <property type="entry name" value="Ribosomal_eL30_CS"/>
</dbReference>
<protein>
    <recommendedName>
        <fullName evidence="4">Large ribosomal subunit protein eL30</fullName>
    </recommendedName>
    <alternativeName>
        <fullName evidence="5">60S ribosomal protein L30</fullName>
    </alternativeName>
</protein>
<reference evidence="7" key="2">
    <citation type="submission" date="2025-09" db="UniProtKB">
        <authorList>
            <consortium name="Ensembl"/>
        </authorList>
    </citation>
    <scope>IDENTIFICATION</scope>
</reference>
<dbReference type="NCBIfam" id="NF002172">
    <property type="entry name" value="PRK01018.1"/>
    <property type="match status" value="1"/>
</dbReference>
<dbReference type="Ensembl" id="ENSSMRT00000010833.1">
    <property type="protein sequence ID" value="ENSSMRP00000009291.1"/>
    <property type="gene ID" value="ENSSMRG00000007418.1"/>
</dbReference>
<evidence type="ECO:0000313" key="7">
    <source>
        <dbReference type="Ensembl" id="ENSSMRP00000009291.1"/>
    </source>
</evidence>
<dbReference type="AlphaFoldDB" id="A0A8D0DMS6"/>
<dbReference type="Pfam" id="PF01248">
    <property type="entry name" value="Ribosomal_L7Ae"/>
    <property type="match status" value="1"/>
</dbReference>
<dbReference type="InterPro" id="IPR004038">
    <property type="entry name" value="Ribosomal_eL8/eL30/eS12/Gad45"/>
</dbReference>
<evidence type="ECO:0000256" key="5">
    <source>
        <dbReference type="ARBA" id="ARBA00035336"/>
    </source>
</evidence>
<dbReference type="InterPro" id="IPR000231">
    <property type="entry name" value="Ribosomal_eL30"/>
</dbReference>
<keyword evidence="2" id="KW-0689">Ribosomal protein</keyword>
<evidence type="ECO:0000313" key="8">
    <source>
        <dbReference type="Proteomes" id="UP000694421"/>
    </source>
</evidence>
<keyword evidence="3" id="KW-0687">Ribonucleoprotein</keyword>
<dbReference type="SUPFAM" id="SSF55315">
    <property type="entry name" value="L30e-like"/>
    <property type="match status" value="1"/>
</dbReference>
<evidence type="ECO:0000256" key="3">
    <source>
        <dbReference type="ARBA" id="ARBA00023274"/>
    </source>
</evidence>
<dbReference type="InterPro" id="IPR039109">
    <property type="entry name" value="Ribosomal_eL30-like"/>
</dbReference>
<evidence type="ECO:0000259" key="6">
    <source>
        <dbReference type="Pfam" id="PF01248"/>
    </source>
</evidence>
<accession>A0A8D0DMS6</accession>
<reference evidence="7" key="1">
    <citation type="submission" date="2025-08" db="UniProtKB">
        <authorList>
            <consortium name="Ensembl"/>
        </authorList>
    </citation>
    <scope>IDENTIFICATION</scope>
</reference>